<dbReference type="PROSITE" id="PS50943">
    <property type="entry name" value="HTH_CROC1"/>
    <property type="match status" value="1"/>
</dbReference>
<gene>
    <name evidence="2" type="ordered locus">Amir_4570</name>
</gene>
<dbReference type="RefSeq" id="WP_015803295.1">
    <property type="nucleotide sequence ID" value="NC_013093.1"/>
</dbReference>
<evidence type="ECO:0000313" key="3">
    <source>
        <dbReference type="Proteomes" id="UP000002213"/>
    </source>
</evidence>
<dbReference type="AlphaFoldDB" id="C6WLL5"/>
<dbReference type="Pfam" id="PF13560">
    <property type="entry name" value="HTH_31"/>
    <property type="match status" value="1"/>
</dbReference>
<reference evidence="2 3" key="1">
    <citation type="journal article" date="2009" name="Stand. Genomic Sci.">
        <title>Complete genome sequence of Actinosynnema mirum type strain (101).</title>
        <authorList>
            <person name="Land M."/>
            <person name="Lapidus A."/>
            <person name="Mayilraj S."/>
            <person name="Chen F."/>
            <person name="Copeland A."/>
            <person name="Del Rio T.G."/>
            <person name="Nolan M."/>
            <person name="Lucas S."/>
            <person name="Tice H."/>
            <person name="Cheng J.F."/>
            <person name="Chertkov O."/>
            <person name="Bruce D."/>
            <person name="Goodwin L."/>
            <person name="Pitluck S."/>
            <person name="Rohde M."/>
            <person name="Goker M."/>
            <person name="Pati A."/>
            <person name="Ivanova N."/>
            <person name="Mavromatis K."/>
            <person name="Chen A."/>
            <person name="Palaniappan K."/>
            <person name="Hauser L."/>
            <person name="Chang Y.J."/>
            <person name="Jeffries C.C."/>
            <person name="Brettin T."/>
            <person name="Detter J.C."/>
            <person name="Han C."/>
            <person name="Chain P."/>
            <person name="Tindall B.J."/>
            <person name="Bristow J."/>
            <person name="Eisen J.A."/>
            <person name="Markowitz V."/>
            <person name="Hugenholtz P."/>
            <person name="Kyrpides N.C."/>
            <person name="Klenk H.P."/>
        </authorList>
    </citation>
    <scope>NUCLEOTIDE SEQUENCE [LARGE SCALE GENOMIC DNA]</scope>
    <source>
        <strain evidence="3">ATCC 29888 / DSM 43827 / JCM 3225 / NBRC 14064 / NCIMB 13271 / NRRL B-12336 / IMRU 3971 / 101</strain>
    </source>
</reference>
<dbReference type="CDD" id="cd00093">
    <property type="entry name" value="HTH_XRE"/>
    <property type="match status" value="1"/>
</dbReference>
<organism evidence="2 3">
    <name type="scientific">Actinosynnema mirum (strain ATCC 29888 / DSM 43827 / JCM 3225 / NBRC 14064 / NCIMB 13271 / NRRL B-12336 / IMRU 3971 / 101)</name>
    <dbReference type="NCBI Taxonomy" id="446462"/>
    <lineage>
        <taxon>Bacteria</taxon>
        <taxon>Bacillati</taxon>
        <taxon>Actinomycetota</taxon>
        <taxon>Actinomycetes</taxon>
        <taxon>Pseudonocardiales</taxon>
        <taxon>Pseudonocardiaceae</taxon>
        <taxon>Actinosynnema</taxon>
    </lineage>
</organism>
<dbReference type="GO" id="GO:0003677">
    <property type="term" value="F:DNA binding"/>
    <property type="evidence" value="ECO:0007669"/>
    <property type="project" value="InterPro"/>
</dbReference>
<dbReference type="InterPro" id="IPR001387">
    <property type="entry name" value="Cro/C1-type_HTH"/>
</dbReference>
<dbReference type="SMART" id="SM00530">
    <property type="entry name" value="HTH_XRE"/>
    <property type="match status" value="1"/>
</dbReference>
<name>C6WLL5_ACTMD</name>
<dbReference type="eggNOG" id="COG3655">
    <property type="taxonomic scope" value="Bacteria"/>
</dbReference>
<dbReference type="EMBL" id="CP001630">
    <property type="protein sequence ID" value="ACU38408.1"/>
    <property type="molecule type" value="Genomic_DNA"/>
</dbReference>
<keyword evidence="3" id="KW-1185">Reference proteome</keyword>
<accession>C6WLL5</accession>
<dbReference type="InterPro" id="IPR010982">
    <property type="entry name" value="Lambda_DNA-bd_dom_sf"/>
</dbReference>
<dbReference type="STRING" id="446462.Amir_4570"/>
<evidence type="ECO:0000313" key="2">
    <source>
        <dbReference type="EMBL" id="ACU38408.1"/>
    </source>
</evidence>
<feature type="domain" description="HTH cro/C1-type" evidence="1">
    <location>
        <begin position="20"/>
        <end position="74"/>
    </location>
</feature>
<sequence length="414" mass="42901">MGSKGSAGGPSSAEIGVHTRAARRRRGLSLKTAAGLAGISESYLSMLERGQRSFTRRGLLEDLAFALDCAVPDLTGQPYPPGDRVGAAALATLPGISVALHDVTLDDVPDVAVVRPLPELVVWAARANRHCAHSRYADAGRHLGELLTGLHIHAVTGPGGRRRVALAALAEACVVACSVARSLGNADLAVTAATRGQQAAALLEEPALVGFTAMSAAGALSRLGARRRAERVAGEALGLVSAVADPGVADPVAAEAAGMLHLTSAQLAAKAGRAAESAGHLARAAELAGRIGERNTLEYAFGPANVRAWALSAAVEAGGGVEAAERTEAVPGYADALTSADRRGALHFDLARGFAQADGARDLQALRHLDTADKIAPLRIRHDPVARALVDELARRAKRRVWELDSLRNRFGVR</sequence>
<evidence type="ECO:0000259" key="1">
    <source>
        <dbReference type="PROSITE" id="PS50943"/>
    </source>
</evidence>
<dbReference type="HOGENOM" id="CLU_033540_2_1_11"/>
<dbReference type="KEGG" id="ami:Amir_4570"/>
<dbReference type="Gene3D" id="1.10.260.40">
    <property type="entry name" value="lambda repressor-like DNA-binding domains"/>
    <property type="match status" value="1"/>
</dbReference>
<dbReference type="SUPFAM" id="SSF47413">
    <property type="entry name" value="lambda repressor-like DNA-binding domains"/>
    <property type="match status" value="1"/>
</dbReference>
<dbReference type="Proteomes" id="UP000002213">
    <property type="component" value="Chromosome"/>
</dbReference>
<protein>
    <submittedName>
        <fullName evidence="2">Transcriptional regulator, XRE family</fullName>
    </submittedName>
</protein>
<dbReference type="OrthoDB" id="4516646at2"/>
<proteinExistence type="predicted"/>